<dbReference type="PANTHER" id="PTHR33240">
    <property type="entry name" value="OS08G0508500 PROTEIN"/>
    <property type="match status" value="1"/>
</dbReference>
<accession>A0A392RS03</accession>
<protein>
    <submittedName>
        <fullName evidence="1">Uncharacterized protein</fullName>
    </submittedName>
</protein>
<proteinExistence type="predicted"/>
<evidence type="ECO:0000313" key="1">
    <source>
        <dbReference type="EMBL" id="MCI38560.1"/>
    </source>
</evidence>
<dbReference type="InterPro" id="IPR021109">
    <property type="entry name" value="Peptidase_aspartic_dom_sf"/>
</dbReference>
<organism evidence="1 2">
    <name type="scientific">Trifolium medium</name>
    <dbReference type="NCBI Taxonomy" id="97028"/>
    <lineage>
        <taxon>Eukaryota</taxon>
        <taxon>Viridiplantae</taxon>
        <taxon>Streptophyta</taxon>
        <taxon>Embryophyta</taxon>
        <taxon>Tracheophyta</taxon>
        <taxon>Spermatophyta</taxon>
        <taxon>Magnoliopsida</taxon>
        <taxon>eudicotyledons</taxon>
        <taxon>Gunneridae</taxon>
        <taxon>Pentapetalae</taxon>
        <taxon>rosids</taxon>
        <taxon>fabids</taxon>
        <taxon>Fabales</taxon>
        <taxon>Fabaceae</taxon>
        <taxon>Papilionoideae</taxon>
        <taxon>50 kb inversion clade</taxon>
        <taxon>NPAAA clade</taxon>
        <taxon>Hologalegina</taxon>
        <taxon>IRL clade</taxon>
        <taxon>Trifolieae</taxon>
        <taxon>Trifolium</taxon>
    </lineage>
</organism>
<sequence length="116" mass="12660">VNANIPLLIRADMANFEVRRVLVDPGSSVDIMYAHTFETLQLTERNLTPYMGSDLQGFNGTTTKPWGFVDLIVTVGANETAKSIKVQFLVVDCPSLYQCILGRITIADLLAVPSTG</sequence>
<feature type="non-terminal residue" evidence="1">
    <location>
        <position position="116"/>
    </location>
</feature>
<name>A0A392RS03_9FABA</name>
<dbReference type="PANTHER" id="PTHR33240:SF15">
    <property type="entry name" value="GAG-PRO-LIKE PROTEIN"/>
    <property type="match status" value="1"/>
</dbReference>
<dbReference type="EMBL" id="LXQA010257143">
    <property type="protein sequence ID" value="MCI38560.1"/>
    <property type="molecule type" value="Genomic_DNA"/>
</dbReference>
<dbReference type="Proteomes" id="UP000265520">
    <property type="component" value="Unassembled WGS sequence"/>
</dbReference>
<dbReference type="CDD" id="cd00303">
    <property type="entry name" value="retropepsin_like"/>
    <property type="match status" value="1"/>
</dbReference>
<reference evidence="1 2" key="1">
    <citation type="journal article" date="2018" name="Front. Plant Sci.">
        <title>Red Clover (Trifolium pratense) and Zigzag Clover (T. medium) - A Picture of Genomic Similarities and Differences.</title>
        <authorList>
            <person name="Dluhosova J."/>
            <person name="Istvanek J."/>
            <person name="Nedelnik J."/>
            <person name="Repkova J."/>
        </authorList>
    </citation>
    <scope>NUCLEOTIDE SEQUENCE [LARGE SCALE GENOMIC DNA]</scope>
    <source>
        <strain evidence="2">cv. 10/8</strain>
        <tissue evidence="1">Leaf</tissue>
    </source>
</reference>
<evidence type="ECO:0000313" key="2">
    <source>
        <dbReference type="Proteomes" id="UP000265520"/>
    </source>
</evidence>
<feature type="non-terminal residue" evidence="1">
    <location>
        <position position="1"/>
    </location>
</feature>
<keyword evidence="2" id="KW-1185">Reference proteome</keyword>
<dbReference type="AlphaFoldDB" id="A0A392RS03"/>
<comment type="caution">
    <text evidence="1">The sequence shown here is derived from an EMBL/GenBank/DDBJ whole genome shotgun (WGS) entry which is preliminary data.</text>
</comment>
<dbReference type="Gene3D" id="2.40.70.10">
    <property type="entry name" value="Acid Proteases"/>
    <property type="match status" value="1"/>
</dbReference>